<dbReference type="RefSeq" id="WP_017808449.1">
    <property type="nucleotide sequence ID" value="NZ_ANIK01000056.1"/>
</dbReference>
<proteinExistence type="predicted"/>
<dbReference type="PATRIC" id="fig|1218565.3.peg.2702"/>
<dbReference type="AlphaFoldDB" id="M6CR32"/>
<keyword evidence="1" id="KW-0732">Signal</keyword>
<evidence type="ECO:0000313" key="2">
    <source>
        <dbReference type="EMBL" id="EMJ94184.1"/>
    </source>
</evidence>
<dbReference type="EMBL" id="ANIK01000056">
    <property type="protein sequence ID" value="EMJ94184.1"/>
    <property type="molecule type" value="Genomic_DNA"/>
</dbReference>
<sequence length="382" mass="38622">MNHLLISHFTRVLVALTVLAATVLNCKKDNDDSSTLLALVALLAGSSTNNSSSVSYGGTKSPGDVMTGDMVKANFGNFSFTNLTTNEKISGQVATYTASPFISLLSAPSYTQGGFAIPIAGVGLLATPISGYSNAGGAPVTAMRAEVYTEKSSNCSDVTGTFNVVQAMFGTVAGSFQGGYGTLTITGTNQKFVAGTITTLGGAGTAVNINNGICTEGKVVWNTGETAFVSSTGVLILDMGTDKGGFFGLAKDTSLNGAGIFNGKTLLGFDNLRGANAATVDSFVSGKFTCLNGICTGVNIDARTLSAQNNGNSSTNVPAFTNGISASTTFGNGGGGMPLAANDNLVMIARTVNGKITAAMVACSMGGCTAASSRHFGLYTEN</sequence>
<organism evidence="2 3">
    <name type="scientific">Leptospira alstonii serovar Sichuan str. 79601</name>
    <dbReference type="NCBI Taxonomy" id="1218565"/>
    <lineage>
        <taxon>Bacteria</taxon>
        <taxon>Pseudomonadati</taxon>
        <taxon>Spirochaetota</taxon>
        <taxon>Spirochaetia</taxon>
        <taxon>Leptospirales</taxon>
        <taxon>Leptospiraceae</taxon>
        <taxon>Leptospira</taxon>
    </lineage>
</organism>
<dbReference type="OrthoDB" id="343053at2"/>
<dbReference type="Proteomes" id="UP000011988">
    <property type="component" value="Unassembled WGS sequence"/>
</dbReference>
<name>M6CR32_9LEPT</name>
<evidence type="ECO:0000313" key="3">
    <source>
        <dbReference type="Proteomes" id="UP000011988"/>
    </source>
</evidence>
<protein>
    <recommendedName>
        <fullName evidence="4">Lipoprotein</fullName>
    </recommendedName>
</protein>
<reference evidence="2 3" key="1">
    <citation type="submission" date="2013-01" db="EMBL/GenBank/DDBJ databases">
        <authorList>
            <person name="Harkins D.M."/>
            <person name="Durkin A.S."/>
            <person name="Brinkac L.M."/>
            <person name="Haft D.H."/>
            <person name="Selengut J.D."/>
            <person name="Sanka R."/>
            <person name="DePew J."/>
            <person name="Purushe J."/>
            <person name="Galloway R.L."/>
            <person name="Vinetz J.M."/>
            <person name="Sutton G.G."/>
            <person name="Nierman W.C."/>
            <person name="Fouts D.E."/>
        </authorList>
    </citation>
    <scope>NUCLEOTIDE SEQUENCE [LARGE SCALE GENOMIC DNA]</scope>
    <source>
        <strain evidence="2 3">79601</strain>
    </source>
</reference>
<evidence type="ECO:0000256" key="1">
    <source>
        <dbReference type="SAM" id="SignalP"/>
    </source>
</evidence>
<feature type="chain" id="PRO_5004076555" description="Lipoprotein" evidence="1">
    <location>
        <begin position="21"/>
        <end position="382"/>
    </location>
</feature>
<feature type="signal peptide" evidence="1">
    <location>
        <begin position="1"/>
        <end position="20"/>
    </location>
</feature>
<comment type="caution">
    <text evidence="2">The sequence shown here is derived from an EMBL/GenBank/DDBJ whole genome shotgun (WGS) entry which is preliminary data.</text>
</comment>
<evidence type="ECO:0008006" key="4">
    <source>
        <dbReference type="Google" id="ProtNLM"/>
    </source>
</evidence>
<gene>
    <name evidence="2" type="ORF">LEP1GSC194_0185</name>
</gene>
<accession>M6CR32</accession>